<accession>A0ABM3RTB3</accession>
<dbReference type="SUPFAM" id="SSF51126">
    <property type="entry name" value="Pectin lyase-like"/>
    <property type="match status" value="1"/>
</dbReference>
<keyword evidence="3" id="KW-0134">Cell wall</keyword>
<gene>
    <name evidence="12" type="primary">LOC110786596</name>
</gene>
<dbReference type="GeneID" id="110786596"/>
<evidence type="ECO:0000256" key="7">
    <source>
        <dbReference type="ARBA" id="ARBA00023316"/>
    </source>
</evidence>
<evidence type="ECO:0000256" key="3">
    <source>
        <dbReference type="ARBA" id="ARBA00022512"/>
    </source>
</evidence>
<keyword evidence="6 9" id="KW-0326">Glycosidase</keyword>
<dbReference type="Pfam" id="PF00295">
    <property type="entry name" value="Glyco_hydro_28"/>
    <property type="match status" value="1"/>
</dbReference>
<feature type="signal peptide" evidence="10">
    <location>
        <begin position="1"/>
        <end position="24"/>
    </location>
</feature>
<keyword evidence="11" id="KW-1185">Reference proteome</keyword>
<dbReference type="InterPro" id="IPR011050">
    <property type="entry name" value="Pectin_lyase_fold/virulence"/>
</dbReference>
<dbReference type="PROSITE" id="PS00502">
    <property type="entry name" value="POLYGALACTURONASE"/>
    <property type="match status" value="1"/>
</dbReference>
<protein>
    <submittedName>
        <fullName evidence="12">Exopolygalacturonase isoform X1</fullName>
    </submittedName>
</protein>
<dbReference type="Gene3D" id="2.160.20.10">
    <property type="entry name" value="Single-stranded right-handed beta-helix, Pectin lyase-like"/>
    <property type="match status" value="1"/>
</dbReference>
<evidence type="ECO:0000256" key="8">
    <source>
        <dbReference type="PROSITE-ProRule" id="PRU10052"/>
    </source>
</evidence>
<evidence type="ECO:0000313" key="12">
    <source>
        <dbReference type="RefSeq" id="XP_056698865.1"/>
    </source>
</evidence>
<evidence type="ECO:0000256" key="10">
    <source>
        <dbReference type="SAM" id="SignalP"/>
    </source>
</evidence>
<dbReference type="Proteomes" id="UP000813463">
    <property type="component" value="Chromosome 4"/>
</dbReference>
<proteinExistence type="inferred from homology"/>
<dbReference type="InterPro" id="IPR000743">
    <property type="entry name" value="Glyco_hydro_28"/>
</dbReference>
<evidence type="ECO:0000256" key="1">
    <source>
        <dbReference type="ARBA" id="ARBA00004191"/>
    </source>
</evidence>
<comment type="subcellular location">
    <subcellularLocation>
        <location evidence="1">Secreted</location>
        <location evidence="1">Cell wall</location>
    </subcellularLocation>
</comment>
<organism evidence="11 12">
    <name type="scientific">Spinacia oleracea</name>
    <name type="common">Spinach</name>
    <dbReference type="NCBI Taxonomy" id="3562"/>
    <lineage>
        <taxon>Eukaryota</taxon>
        <taxon>Viridiplantae</taxon>
        <taxon>Streptophyta</taxon>
        <taxon>Embryophyta</taxon>
        <taxon>Tracheophyta</taxon>
        <taxon>Spermatophyta</taxon>
        <taxon>Magnoliopsida</taxon>
        <taxon>eudicotyledons</taxon>
        <taxon>Gunneridae</taxon>
        <taxon>Pentapetalae</taxon>
        <taxon>Caryophyllales</taxon>
        <taxon>Chenopodiaceae</taxon>
        <taxon>Chenopodioideae</taxon>
        <taxon>Anserineae</taxon>
        <taxon>Spinacia</taxon>
    </lineage>
</organism>
<dbReference type="RefSeq" id="XP_056698865.1">
    <property type="nucleotide sequence ID" value="XM_056842887.1"/>
</dbReference>
<dbReference type="InterPro" id="IPR012334">
    <property type="entry name" value="Pectin_lyas_fold"/>
</dbReference>
<comment type="similarity">
    <text evidence="2 9">Belongs to the glycosyl hydrolase 28 family.</text>
</comment>
<reference evidence="11" key="1">
    <citation type="journal article" date="2021" name="Nat. Commun.">
        <title>Genomic analyses provide insights into spinach domestication and the genetic basis of agronomic traits.</title>
        <authorList>
            <person name="Cai X."/>
            <person name="Sun X."/>
            <person name="Xu C."/>
            <person name="Sun H."/>
            <person name="Wang X."/>
            <person name="Ge C."/>
            <person name="Zhang Z."/>
            <person name="Wang Q."/>
            <person name="Fei Z."/>
            <person name="Jiao C."/>
            <person name="Wang Q."/>
        </authorList>
    </citation>
    <scope>NUCLEOTIDE SEQUENCE [LARGE SCALE GENOMIC DNA]</scope>
    <source>
        <strain evidence="11">cv. Varoflay</strain>
    </source>
</reference>
<keyword evidence="10" id="KW-0732">Signal</keyword>
<evidence type="ECO:0000313" key="11">
    <source>
        <dbReference type="Proteomes" id="UP000813463"/>
    </source>
</evidence>
<dbReference type="PANTHER" id="PTHR31375">
    <property type="match status" value="1"/>
</dbReference>
<evidence type="ECO:0000256" key="4">
    <source>
        <dbReference type="ARBA" id="ARBA00022525"/>
    </source>
</evidence>
<sequence>MSRITSFNLYLLLCTIFTNTFCQGIIINVTSFRVRADGKTDDTRAFIAAWEKVCNSQGNVTLLIPKGTYLVGPLKLRGPCENVSSLTVLIKGYLKAKTDLSEYEFGSGWIEFAWINGLTLTGGGVFDGQGATAWPFNNCPTSSNCDLLPTNLKFVGMNRTVVDDITSLNSKFFHLALVECRDFNGSRLEISAPEDSPNTDGIHLERSSNVSFSWSNIGTGDDCISVGQGNSQITITNITCGPGHGISVGSLGKYPHEQDVNGLLVRNCTISGTSNGIRIKTWADSPGRSSATNMKFENIVMKHVRNPIIIDQAYCPFHSCSSQQAPSRVRLSNIYFKNIRGTSLSQVAVTLSCSKGIPCKNIFLQNVHLNLISGERLPVSSCENVEARYFGIQMPPPCP</sequence>
<name>A0ABM3RTB3_SPIOL</name>
<feature type="chain" id="PRO_5045552945" evidence="10">
    <location>
        <begin position="25"/>
        <end position="399"/>
    </location>
</feature>
<reference evidence="12" key="2">
    <citation type="submission" date="2025-08" db="UniProtKB">
        <authorList>
            <consortium name="RefSeq"/>
        </authorList>
    </citation>
    <scope>IDENTIFICATION</scope>
    <source>
        <tissue evidence="12">Leaf</tissue>
    </source>
</reference>
<keyword evidence="5 9" id="KW-0378">Hydrolase</keyword>
<evidence type="ECO:0000256" key="9">
    <source>
        <dbReference type="RuleBase" id="RU361169"/>
    </source>
</evidence>
<evidence type="ECO:0000256" key="5">
    <source>
        <dbReference type="ARBA" id="ARBA00022801"/>
    </source>
</evidence>
<keyword evidence="7" id="KW-0961">Cell wall biogenesis/degradation</keyword>
<keyword evidence="4" id="KW-0964">Secreted</keyword>
<evidence type="ECO:0000256" key="6">
    <source>
        <dbReference type="ARBA" id="ARBA00023295"/>
    </source>
</evidence>
<feature type="active site" evidence="8">
    <location>
        <position position="244"/>
    </location>
</feature>
<evidence type="ECO:0000256" key="2">
    <source>
        <dbReference type="ARBA" id="ARBA00008834"/>
    </source>
</evidence>